<dbReference type="KEGG" id="rbg:BG454_04780"/>
<dbReference type="Proteomes" id="UP000228948">
    <property type="component" value="Chromosome"/>
</dbReference>
<dbReference type="AlphaFoldDB" id="A0A2K8K8G1"/>
<accession>A0A2K8K8G1</accession>
<sequence length="104" mass="11913">MDHPEGAGSQWADRMDFDPRVWLEFRGTQLSSDGGLLVMRTGSGDLHVRRHDTWVMSVGIRHRFSLQQPSAHRREARLQISSQQDTEISLGSGPHTLRYSPRFQ</sequence>
<evidence type="ECO:0000313" key="2">
    <source>
        <dbReference type="EMBL" id="ATX65226.1"/>
    </source>
</evidence>
<name>A0A2K8K8G1_9RHOB</name>
<feature type="region of interest" description="Disordered" evidence="1">
    <location>
        <begin position="68"/>
        <end position="104"/>
    </location>
</feature>
<organism evidence="2 3">
    <name type="scientific">Roseinatronobacter bogoriensis subsp. barguzinensis</name>
    <dbReference type="NCBI Taxonomy" id="441209"/>
    <lineage>
        <taxon>Bacteria</taxon>
        <taxon>Pseudomonadati</taxon>
        <taxon>Pseudomonadota</taxon>
        <taxon>Alphaproteobacteria</taxon>
        <taxon>Rhodobacterales</taxon>
        <taxon>Paracoccaceae</taxon>
        <taxon>Roseinatronobacter</taxon>
    </lineage>
</organism>
<feature type="compositionally biased region" description="Polar residues" evidence="1">
    <location>
        <begin position="79"/>
        <end position="89"/>
    </location>
</feature>
<evidence type="ECO:0000313" key="3">
    <source>
        <dbReference type="Proteomes" id="UP000228948"/>
    </source>
</evidence>
<gene>
    <name evidence="2" type="ORF">BG454_04780</name>
</gene>
<dbReference type="OrthoDB" id="476248at2"/>
<keyword evidence="3" id="KW-1185">Reference proteome</keyword>
<evidence type="ECO:0000256" key="1">
    <source>
        <dbReference type="SAM" id="MobiDB-lite"/>
    </source>
</evidence>
<protein>
    <submittedName>
        <fullName evidence="2">Uncharacterized protein</fullName>
    </submittedName>
</protein>
<reference evidence="2 3" key="1">
    <citation type="submission" date="2017-11" db="EMBL/GenBank/DDBJ databases">
        <title>Revised Sequence and Annotation of the Rhodobaca barguzinensis strain alga05 Genome.</title>
        <authorList>
            <person name="Kopejtka K."/>
            <person name="Tomasch J.M."/>
            <person name="Bunk B."/>
            <person name="Koblizek M."/>
        </authorList>
    </citation>
    <scope>NUCLEOTIDE SEQUENCE [LARGE SCALE GENOMIC DNA]</scope>
    <source>
        <strain evidence="3">alga05</strain>
    </source>
</reference>
<dbReference type="EMBL" id="CP024899">
    <property type="protein sequence ID" value="ATX65226.1"/>
    <property type="molecule type" value="Genomic_DNA"/>
</dbReference>
<proteinExistence type="predicted"/>